<dbReference type="OrthoDB" id="69600at2"/>
<evidence type="ECO:0000313" key="2">
    <source>
        <dbReference type="EMBL" id="KGP73190.1"/>
    </source>
</evidence>
<dbReference type="InterPro" id="IPR018729">
    <property type="entry name" value="DUF2269_transmembrane"/>
</dbReference>
<keyword evidence="1" id="KW-0472">Membrane</keyword>
<sequence length="150" mass="16742">MSLLVLIHVLSAIIGVGPTFFAHVLVRPDQTPAQLRESLALAKKLEFFPKVGGSIAVLSGLILVWLGDYGSFMQVWLFGSLILYILIQIIVVAIVTPKSRRVHYWVQLDENKQATALPLKQEQLLKSVNTWFYVASSLGVLLFILMILKP</sequence>
<proteinExistence type="predicted"/>
<evidence type="ECO:0000313" key="3">
    <source>
        <dbReference type="Proteomes" id="UP000030147"/>
    </source>
</evidence>
<keyword evidence="3" id="KW-1185">Reference proteome</keyword>
<dbReference type="STRING" id="1385514.N782_06740"/>
<dbReference type="AlphaFoldDB" id="A0A0A2TV67"/>
<dbReference type="eggNOG" id="ENOG5032MU7">
    <property type="taxonomic scope" value="Bacteria"/>
</dbReference>
<feature type="transmembrane region" description="Helical" evidence="1">
    <location>
        <begin position="130"/>
        <end position="148"/>
    </location>
</feature>
<dbReference type="EMBL" id="AVBF01000016">
    <property type="protein sequence ID" value="KGP73190.1"/>
    <property type="molecule type" value="Genomic_DNA"/>
</dbReference>
<keyword evidence="1" id="KW-1133">Transmembrane helix</keyword>
<dbReference type="Pfam" id="PF10027">
    <property type="entry name" value="DUF2269"/>
    <property type="match status" value="1"/>
</dbReference>
<reference evidence="2 3" key="1">
    <citation type="journal article" date="2015" name="Stand. Genomic Sci.">
        <title>High quality draft genome sequence of the moderately halophilic bacterium Pontibacillus yanchengensis Y32(T) and comparison among Pontibacillus genomes.</title>
        <authorList>
            <person name="Huang J."/>
            <person name="Qiao Z.X."/>
            <person name="Tang J.W."/>
            <person name="Wang G."/>
        </authorList>
    </citation>
    <scope>NUCLEOTIDE SEQUENCE [LARGE SCALE GENOMIC DNA]</scope>
    <source>
        <strain evidence="2 3">Y32</strain>
    </source>
</reference>
<evidence type="ECO:0008006" key="4">
    <source>
        <dbReference type="Google" id="ProtNLM"/>
    </source>
</evidence>
<dbReference type="RefSeq" id="WP_036818116.1">
    <property type="nucleotide sequence ID" value="NZ_AVBF01000016.1"/>
</dbReference>
<organism evidence="2 3">
    <name type="scientific">Pontibacillus yanchengensis Y32</name>
    <dbReference type="NCBI Taxonomy" id="1385514"/>
    <lineage>
        <taxon>Bacteria</taxon>
        <taxon>Bacillati</taxon>
        <taxon>Bacillota</taxon>
        <taxon>Bacilli</taxon>
        <taxon>Bacillales</taxon>
        <taxon>Bacillaceae</taxon>
        <taxon>Pontibacillus</taxon>
    </lineage>
</organism>
<accession>A0A0A2TV67</accession>
<feature type="transmembrane region" description="Helical" evidence="1">
    <location>
        <begin position="6"/>
        <end position="26"/>
    </location>
</feature>
<keyword evidence="1" id="KW-0812">Transmembrane</keyword>
<feature type="transmembrane region" description="Helical" evidence="1">
    <location>
        <begin position="73"/>
        <end position="95"/>
    </location>
</feature>
<gene>
    <name evidence="2" type="ORF">N782_06740</name>
</gene>
<dbReference type="Proteomes" id="UP000030147">
    <property type="component" value="Unassembled WGS sequence"/>
</dbReference>
<protein>
    <recommendedName>
        <fullName evidence="4">DUF2269 family protein</fullName>
    </recommendedName>
</protein>
<comment type="caution">
    <text evidence="2">The sequence shown here is derived from an EMBL/GenBank/DDBJ whole genome shotgun (WGS) entry which is preliminary data.</text>
</comment>
<evidence type="ECO:0000256" key="1">
    <source>
        <dbReference type="SAM" id="Phobius"/>
    </source>
</evidence>
<name>A0A0A2TV67_9BACI</name>
<feature type="transmembrane region" description="Helical" evidence="1">
    <location>
        <begin position="47"/>
        <end position="67"/>
    </location>
</feature>